<dbReference type="Proteomes" id="UP000182235">
    <property type="component" value="Unassembled WGS sequence"/>
</dbReference>
<name>A0A1J9PVF2_9EURO</name>
<evidence type="ECO:0000313" key="1">
    <source>
        <dbReference type="EMBL" id="OJD11859.1"/>
    </source>
</evidence>
<evidence type="ECO:0000313" key="2">
    <source>
        <dbReference type="Proteomes" id="UP000182235"/>
    </source>
</evidence>
<dbReference type="VEuPathDB" id="FungiDB:AJ78_07458"/>
<gene>
    <name evidence="1" type="ORF">AJ78_07458</name>
</gene>
<accession>A0A1J9PVF2</accession>
<dbReference type="EMBL" id="LGRN01000480">
    <property type="protein sequence ID" value="OJD11859.1"/>
    <property type="molecule type" value="Genomic_DNA"/>
</dbReference>
<comment type="caution">
    <text evidence="1">The sequence shown here is derived from an EMBL/GenBank/DDBJ whole genome shotgun (WGS) entry which is preliminary data.</text>
</comment>
<protein>
    <submittedName>
        <fullName evidence="1">Uncharacterized protein</fullName>
    </submittedName>
</protein>
<sequence length="198" mass="22025">ANMTVESEITSLLTVLLQVSPNMLKAHRTKVIPVLETIAERTAPSALQYTVYKKRSSISSVSDDLIQQTSADVVTIKEVGLISSSVSVSDESLPQISDDLNAIDKENLTSFLSVNNESSQETFNILKDVNSIQSQQLLDKIQENLKKIVKFFINNSFNIIRSVLAPLAVKNNHLCDIKSITEKRKSTLNDRYIQCLAQ</sequence>
<proteinExistence type="predicted"/>
<reference evidence="1 2" key="1">
    <citation type="submission" date="2015-07" db="EMBL/GenBank/DDBJ databases">
        <title>Emmonsia species relationships and genome sequence.</title>
        <authorList>
            <consortium name="The Broad Institute Genomics Platform"/>
            <person name="Cuomo C.A."/>
            <person name="Munoz J.F."/>
            <person name="Imamovic A."/>
            <person name="Priest M.E."/>
            <person name="Young S."/>
            <person name="Clay O.K."/>
            <person name="McEwen J.G."/>
        </authorList>
    </citation>
    <scope>NUCLEOTIDE SEQUENCE [LARGE SCALE GENOMIC DNA]</scope>
    <source>
        <strain evidence="1 2">UAMH 9510</strain>
    </source>
</reference>
<dbReference type="AlphaFoldDB" id="A0A1J9PVF2"/>
<organism evidence="1 2">
    <name type="scientific">Emergomyces pasteurianus Ep9510</name>
    <dbReference type="NCBI Taxonomy" id="1447872"/>
    <lineage>
        <taxon>Eukaryota</taxon>
        <taxon>Fungi</taxon>
        <taxon>Dikarya</taxon>
        <taxon>Ascomycota</taxon>
        <taxon>Pezizomycotina</taxon>
        <taxon>Eurotiomycetes</taxon>
        <taxon>Eurotiomycetidae</taxon>
        <taxon>Onygenales</taxon>
        <taxon>Ajellomycetaceae</taxon>
        <taxon>Emergomyces</taxon>
    </lineage>
</organism>
<feature type="non-terminal residue" evidence="1">
    <location>
        <position position="1"/>
    </location>
</feature>
<keyword evidence="2" id="KW-1185">Reference proteome</keyword>
<dbReference type="OrthoDB" id="4367723at2759"/>